<keyword evidence="3" id="KW-0547">Nucleotide-binding</keyword>
<keyword evidence="4 8" id="KW-0418">Kinase</keyword>
<dbReference type="Pfam" id="PF00294">
    <property type="entry name" value="PfkB"/>
    <property type="match status" value="1"/>
</dbReference>
<evidence type="ECO:0000256" key="6">
    <source>
        <dbReference type="PIRNR" id="PIRNR000535"/>
    </source>
</evidence>
<dbReference type="GO" id="GO:0005524">
    <property type="term" value="F:ATP binding"/>
    <property type="evidence" value="ECO:0007669"/>
    <property type="project" value="UniProtKB-KW"/>
</dbReference>
<dbReference type="RefSeq" id="WP_245746898.1">
    <property type="nucleotide sequence ID" value="NZ_FMYQ01000015.1"/>
</dbReference>
<evidence type="ECO:0000256" key="4">
    <source>
        <dbReference type="ARBA" id="ARBA00022777"/>
    </source>
</evidence>
<evidence type="ECO:0000256" key="3">
    <source>
        <dbReference type="ARBA" id="ARBA00022741"/>
    </source>
</evidence>
<dbReference type="NCBIfam" id="TIGR03168">
    <property type="entry name" value="1-PFK"/>
    <property type="match status" value="1"/>
</dbReference>
<keyword evidence="9" id="KW-1185">Reference proteome</keyword>
<keyword evidence="2 6" id="KW-0808">Transferase</keyword>
<dbReference type="STRING" id="416944.SAMN05421548_11527"/>
<dbReference type="EMBL" id="FMYQ01000015">
    <property type="protein sequence ID" value="SDD14718.1"/>
    <property type="molecule type" value="Genomic_DNA"/>
</dbReference>
<dbReference type="GO" id="GO:0005829">
    <property type="term" value="C:cytosol"/>
    <property type="evidence" value="ECO:0007669"/>
    <property type="project" value="TreeGrafter"/>
</dbReference>
<evidence type="ECO:0000256" key="2">
    <source>
        <dbReference type="ARBA" id="ARBA00022679"/>
    </source>
</evidence>
<dbReference type="Proteomes" id="UP000198908">
    <property type="component" value="Unassembled WGS sequence"/>
</dbReference>
<feature type="domain" description="Carbohydrate kinase PfkB" evidence="7">
    <location>
        <begin position="21"/>
        <end position="298"/>
    </location>
</feature>
<evidence type="ECO:0000259" key="7">
    <source>
        <dbReference type="Pfam" id="PF00294"/>
    </source>
</evidence>
<comment type="similarity">
    <text evidence="1 6">Belongs to the carbohydrate kinase PfkB family.</text>
</comment>
<dbReference type="Gene3D" id="3.40.1190.20">
    <property type="match status" value="1"/>
</dbReference>
<dbReference type="PANTHER" id="PTHR46566:SF2">
    <property type="entry name" value="ATP-DEPENDENT 6-PHOSPHOFRUCTOKINASE ISOZYME 2"/>
    <property type="match status" value="1"/>
</dbReference>
<name>A0A1G6SCU3_9BURK</name>
<dbReference type="AlphaFoldDB" id="A0A1G6SCU3"/>
<dbReference type="InterPro" id="IPR029056">
    <property type="entry name" value="Ribokinase-like"/>
</dbReference>
<dbReference type="InterPro" id="IPR011611">
    <property type="entry name" value="PfkB_dom"/>
</dbReference>
<evidence type="ECO:0000313" key="9">
    <source>
        <dbReference type="Proteomes" id="UP000198908"/>
    </source>
</evidence>
<reference evidence="9" key="1">
    <citation type="submission" date="2016-09" db="EMBL/GenBank/DDBJ databases">
        <authorList>
            <person name="Varghese N."/>
            <person name="Submissions S."/>
        </authorList>
    </citation>
    <scope>NUCLEOTIDE SEQUENCE [LARGE SCALE GENOMIC DNA]</scope>
    <source>
        <strain evidence="9">TNe-862</strain>
    </source>
</reference>
<protein>
    <recommendedName>
        <fullName evidence="6">Phosphofructokinase</fullName>
    </recommendedName>
</protein>
<dbReference type="SUPFAM" id="SSF53613">
    <property type="entry name" value="Ribokinase-like"/>
    <property type="match status" value="1"/>
</dbReference>
<dbReference type="PIRSF" id="PIRSF000535">
    <property type="entry name" value="1PFK/6PFK/LacC"/>
    <property type="match status" value="1"/>
</dbReference>
<dbReference type="CDD" id="cd01164">
    <property type="entry name" value="FruK_PfkB_like"/>
    <property type="match status" value="1"/>
</dbReference>
<keyword evidence="5" id="KW-0067">ATP-binding</keyword>
<dbReference type="PANTHER" id="PTHR46566">
    <property type="entry name" value="1-PHOSPHOFRUCTOKINASE-RELATED"/>
    <property type="match status" value="1"/>
</dbReference>
<accession>A0A1G6SCU3</accession>
<gene>
    <name evidence="8" type="ORF">SAMN05421548_11527</name>
</gene>
<organism evidence="8 9">
    <name type="scientific">Paraburkholderia lycopersici</name>
    <dbReference type="NCBI Taxonomy" id="416944"/>
    <lineage>
        <taxon>Bacteria</taxon>
        <taxon>Pseudomonadati</taxon>
        <taxon>Pseudomonadota</taxon>
        <taxon>Betaproteobacteria</taxon>
        <taxon>Burkholderiales</taxon>
        <taxon>Burkholderiaceae</taxon>
        <taxon>Paraburkholderia</taxon>
    </lineage>
</organism>
<dbReference type="InterPro" id="IPR017583">
    <property type="entry name" value="Tagatose/fructose_Pkinase"/>
</dbReference>
<dbReference type="GO" id="GO:0003872">
    <property type="term" value="F:6-phosphofructokinase activity"/>
    <property type="evidence" value="ECO:0007669"/>
    <property type="project" value="TreeGrafter"/>
</dbReference>
<proteinExistence type="inferred from homology"/>
<sequence length="314" mass="32851">MVEIVTLTLNPAVDVSTAVECVVDTHKLRCDAARRYPGGGGINVARVIQRLDGRQASCLALYLAGGASGSQLEQMLSAERVPSRRLRIAGETRENFSVTERATGREFRFVLPGPQVSADEWSDVLAAFDTLTPAPRYLVLSGSLPPGLPPTAYADLARRASQRGVRVVLDTSGPPLALALDAGVYLVKPSLGELAALAEKPLADEAAWLAAARRLVAEKRAQIVALTLGERGALLVSTGETIRVPALPVRVSGATGAGDSFLAGLLVALRRGDALRDAARLAQAAAAAALLSGGTALCDADEVKRLYAITQELV</sequence>
<evidence type="ECO:0000256" key="5">
    <source>
        <dbReference type="ARBA" id="ARBA00022840"/>
    </source>
</evidence>
<evidence type="ECO:0000313" key="8">
    <source>
        <dbReference type="EMBL" id="SDD14718.1"/>
    </source>
</evidence>
<evidence type="ECO:0000256" key="1">
    <source>
        <dbReference type="ARBA" id="ARBA00010688"/>
    </source>
</evidence>